<proteinExistence type="predicted"/>
<dbReference type="Proteomes" id="UP001066276">
    <property type="component" value="Chromosome 3_1"/>
</dbReference>
<gene>
    <name evidence="1" type="ORF">NDU88_001431</name>
</gene>
<evidence type="ECO:0000313" key="1">
    <source>
        <dbReference type="EMBL" id="KAJ1184628.1"/>
    </source>
</evidence>
<accession>A0AAV7UA63</accession>
<protein>
    <submittedName>
        <fullName evidence="1">Uncharacterized protein</fullName>
    </submittedName>
</protein>
<comment type="caution">
    <text evidence="1">The sequence shown here is derived from an EMBL/GenBank/DDBJ whole genome shotgun (WGS) entry which is preliminary data.</text>
</comment>
<evidence type="ECO:0000313" key="2">
    <source>
        <dbReference type="Proteomes" id="UP001066276"/>
    </source>
</evidence>
<dbReference type="AlphaFoldDB" id="A0AAV7UA63"/>
<name>A0AAV7UA63_PLEWA</name>
<reference evidence="1" key="1">
    <citation type="journal article" date="2022" name="bioRxiv">
        <title>Sequencing and chromosome-scale assembly of the giantPleurodeles waltlgenome.</title>
        <authorList>
            <person name="Brown T."/>
            <person name="Elewa A."/>
            <person name="Iarovenko S."/>
            <person name="Subramanian E."/>
            <person name="Araus A.J."/>
            <person name="Petzold A."/>
            <person name="Susuki M."/>
            <person name="Suzuki K.-i.T."/>
            <person name="Hayashi T."/>
            <person name="Toyoda A."/>
            <person name="Oliveira C."/>
            <person name="Osipova E."/>
            <person name="Leigh N.D."/>
            <person name="Simon A."/>
            <person name="Yun M.H."/>
        </authorList>
    </citation>
    <scope>NUCLEOTIDE SEQUENCE</scope>
    <source>
        <strain evidence="1">20211129_DDA</strain>
        <tissue evidence="1">Liver</tissue>
    </source>
</reference>
<organism evidence="1 2">
    <name type="scientific">Pleurodeles waltl</name>
    <name type="common">Iberian ribbed newt</name>
    <dbReference type="NCBI Taxonomy" id="8319"/>
    <lineage>
        <taxon>Eukaryota</taxon>
        <taxon>Metazoa</taxon>
        <taxon>Chordata</taxon>
        <taxon>Craniata</taxon>
        <taxon>Vertebrata</taxon>
        <taxon>Euteleostomi</taxon>
        <taxon>Amphibia</taxon>
        <taxon>Batrachia</taxon>
        <taxon>Caudata</taxon>
        <taxon>Salamandroidea</taxon>
        <taxon>Salamandridae</taxon>
        <taxon>Pleurodelinae</taxon>
        <taxon>Pleurodeles</taxon>
    </lineage>
</organism>
<sequence length="88" mass="9600">MSSRLSLPKSRYYGYHCRYSPEGEFAPLLFAPGAAPARPGATRQPPLPSSLLLSPKRSVHIRVPAAAIRFGSRVLPHPTASPWEPEPP</sequence>
<keyword evidence="2" id="KW-1185">Reference proteome</keyword>
<dbReference type="EMBL" id="JANPWB010000005">
    <property type="protein sequence ID" value="KAJ1184628.1"/>
    <property type="molecule type" value="Genomic_DNA"/>
</dbReference>